<gene>
    <name evidence="1" type="ORF">CSSPJE1EN2_LOCUS13875</name>
</gene>
<keyword evidence="2" id="KW-1185">Reference proteome</keyword>
<organism evidence="1 2">
    <name type="scientific">Sphagnum jensenii</name>
    <dbReference type="NCBI Taxonomy" id="128206"/>
    <lineage>
        <taxon>Eukaryota</taxon>
        <taxon>Viridiplantae</taxon>
        <taxon>Streptophyta</taxon>
        <taxon>Embryophyta</taxon>
        <taxon>Bryophyta</taxon>
        <taxon>Sphagnophytina</taxon>
        <taxon>Sphagnopsida</taxon>
        <taxon>Sphagnales</taxon>
        <taxon>Sphagnaceae</taxon>
        <taxon>Sphagnum</taxon>
    </lineage>
</organism>
<accession>A0ABP1B7P1</accession>
<dbReference type="SUPFAM" id="SSF54719">
    <property type="entry name" value="Fe,Mn superoxide dismutase (SOD), C-terminal domain"/>
    <property type="match status" value="1"/>
</dbReference>
<proteinExistence type="predicted"/>
<protein>
    <submittedName>
        <fullName evidence="1">Uncharacterized protein</fullName>
    </submittedName>
</protein>
<reference evidence="1 2" key="1">
    <citation type="submission" date="2024-03" db="EMBL/GenBank/DDBJ databases">
        <authorList>
            <consortium name="ELIXIR-Norway"/>
            <consortium name="Elixir Norway"/>
        </authorList>
    </citation>
    <scope>NUCLEOTIDE SEQUENCE [LARGE SCALE GENOMIC DNA]</scope>
</reference>
<evidence type="ECO:0000313" key="2">
    <source>
        <dbReference type="Proteomes" id="UP001497522"/>
    </source>
</evidence>
<dbReference type="Proteomes" id="UP001497522">
    <property type="component" value="Chromosome 2"/>
</dbReference>
<dbReference type="InterPro" id="IPR036314">
    <property type="entry name" value="SOD_C_sf"/>
</dbReference>
<evidence type="ECO:0000313" key="1">
    <source>
        <dbReference type="EMBL" id="CAK9871207.1"/>
    </source>
</evidence>
<sequence length="230" mass="26217">MKSCCGAVDCFAQPEFCITHLGGVVYQNRRPDYFNTFLDKFISWEAVAGRLAQAKAFPMRTPGCLFLHVLGLLGLAFEEKKRCNAFFDAVKDSSHAHLNRGHPGLCKNAFDRVLVSEVLFASFGPDVVHDEASEDVQWLSWVGESADMVSELPWRVVIFFQHRFPKEDEGPIDVHLHRSFPIVPDSFVSTPSFVRLVAFEEAVLRRFHRVAIADFALREDSHWLKPRSHR</sequence>
<name>A0ABP1B7P1_9BRYO</name>
<dbReference type="EMBL" id="OZ023703">
    <property type="protein sequence ID" value="CAK9871207.1"/>
    <property type="molecule type" value="Genomic_DNA"/>
</dbReference>